<evidence type="ECO:0000313" key="2">
    <source>
        <dbReference type="EMBL" id="GAU96770.1"/>
    </source>
</evidence>
<dbReference type="AlphaFoldDB" id="A0A1D1V788"/>
<reference evidence="2 3" key="1">
    <citation type="journal article" date="2016" name="Nat. Commun.">
        <title>Extremotolerant tardigrade genome and improved radiotolerance of human cultured cells by tardigrade-unique protein.</title>
        <authorList>
            <person name="Hashimoto T."/>
            <person name="Horikawa D.D."/>
            <person name="Saito Y."/>
            <person name="Kuwahara H."/>
            <person name="Kozuka-Hata H."/>
            <person name="Shin-I T."/>
            <person name="Minakuchi Y."/>
            <person name="Ohishi K."/>
            <person name="Motoyama A."/>
            <person name="Aizu T."/>
            <person name="Enomoto A."/>
            <person name="Kondo K."/>
            <person name="Tanaka S."/>
            <person name="Hara Y."/>
            <person name="Koshikawa S."/>
            <person name="Sagara H."/>
            <person name="Miura T."/>
            <person name="Yokobori S."/>
            <person name="Miyagawa K."/>
            <person name="Suzuki Y."/>
            <person name="Kubo T."/>
            <person name="Oyama M."/>
            <person name="Kohara Y."/>
            <person name="Fujiyama A."/>
            <person name="Arakawa K."/>
            <person name="Katayama T."/>
            <person name="Toyoda A."/>
            <person name="Kunieda T."/>
        </authorList>
    </citation>
    <scope>NUCLEOTIDE SEQUENCE [LARGE SCALE GENOMIC DNA]</scope>
    <source>
        <strain evidence="2 3">YOKOZUNA-1</strain>
    </source>
</reference>
<dbReference type="EMBL" id="BDGG01000003">
    <property type="protein sequence ID" value="GAU96770.1"/>
    <property type="molecule type" value="Genomic_DNA"/>
</dbReference>
<dbReference type="Proteomes" id="UP000186922">
    <property type="component" value="Unassembled WGS sequence"/>
</dbReference>
<gene>
    <name evidence="2" type="primary">RvY_08162-1</name>
    <name evidence="2" type="synonym">RvY_08162.1</name>
    <name evidence="2" type="ORF">RvY_08162</name>
</gene>
<evidence type="ECO:0000256" key="1">
    <source>
        <dbReference type="SAM" id="MobiDB-lite"/>
    </source>
</evidence>
<organism evidence="2 3">
    <name type="scientific">Ramazzottius varieornatus</name>
    <name type="common">Water bear</name>
    <name type="synonym">Tardigrade</name>
    <dbReference type="NCBI Taxonomy" id="947166"/>
    <lineage>
        <taxon>Eukaryota</taxon>
        <taxon>Metazoa</taxon>
        <taxon>Ecdysozoa</taxon>
        <taxon>Tardigrada</taxon>
        <taxon>Eutardigrada</taxon>
        <taxon>Parachela</taxon>
        <taxon>Hypsibioidea</taxon>
        <taxon>Ramazzottiidae</taxon>
        <taxon>Ramazzottius</taxon>
    </lineage>
</organism>
<feature type="compositionally biased region" description="Polar residues" evidence="1">
    <location>
        <begin position="1"/>
        <end position="19"/>
    </location>
</feature>
<keyword evidence="3" id="KW-1185">Reference proteome</keyword>
<protein>
    <submittedName>
        <fullName evidence="2">Uncharacterized protein</fullName>
    </submittedName>
</protein>
<proteinExistence type="predicted"/>
<accession>A0A1D1V788</accession>
<evidence type="ECO:0000313" key="3">
    <source>
        <dbReference type="Proteomes" id="UP000186922"/>
    </source>
</evidence>
<sequence length="102" mass="11548">MGRPSSQRSRLSITPQPSANRPAPNFEEDLTLLAQYAEDYRELITNKQLYDGLAEGKMQLLYGIQGVFVRHCLERQEVATDRSLRYGRAVAKECALVVTLSF</sequence>
<feature type="region of interest" description="Disordered" evidence="1">
    <location>
        <begin position="1"/>
        <end position="25"/>
    </location>
</feature>
<name>A0A1D1V788_RAMVA</name>
<comment type="caution">
    <text evidence="2">The sequence shown here is derived from an EMBL/GenBank/DDBJ whole genome shotgun (WGS) entry which is preliminary data.</text>
</comment>